<dbReference type="Proteomes" id="UP000220840">
    <property type="component" value="Unassembled WGS sequence"/>
</dbReference>
<comment type="catalytic activity">
    <reaction evidence="20">
        <text>[GlcNAc-(1-&gt;4)-Mur2Ac(oyl-L-Ala-gamma-D-Glu-L-Lys-D-Ala-D-Ala)](n)-di-trans,octa-cis-undecaprenyl diphosphate + beta-D-GlcNAc-(1-&gt;4)-Mur2Ac(oyl-L-Ala-gamma-D-Glu-L-Lys-D-Ala-D-Ala)-di-trans,octa-cis-undecaprenyl diphosphate = [GlcNAc-(1-&gt;4)-Mur2Ac(oyl-L-Ala-gamma-D-Glu-L-Lys-D-Ala-D-Ala)](n+1)-di-trans,octa-cis-undecaprenyl diphosphate + di-trans,octa-cis-undecaprenyl diphosphate + H(+)</text>
        <dbReference type="Rhea" id="RHEA:23708"/>
        <dbReference type="Rhea" id="RHEA-COMP:9602"/>
        <dbReference type="Rhea" id="RHEA-COMP:9603"/>
        <dbReference type="ChEBI" id="CHEBI:15378"/>
        <dbReference type="ChEBI" id="CHEBI:58405"/>
        <dbReference type="ChEBI" id="CHEBI:60033"/>
        <dbReference type="ChEBI" id="CHEBI:78435"/>
        <dbReference type="EC" id="2.4.99.28"/>
    </reaction>
</comment>
<dbReference type="STRING" id="137838.GCA_001458595_02115"/>
<dbReference type="PANTHER" id="PTHR30474:SF2">
    <property type="entry name" value="PEPTIDOGLYCAN GLYCOSYLTRANSFERASE FTSW-RELATED"/>
    <property type="match status" value="1"/>
</dbReference>
<evidence type="ECO:0000256" key="15">
    <source>
        <dbReference type="ARBA" id="ARBA00033270"/>
    </source>
</evidence>
<name>A0A2A7MGC2_9CLOT</name>
<evidence type="ECO:0000256" key="11">
    <source>
        <dbReference type="ARBA" id="ARBA00023136"/>
    </source>
</evidence>
<evidence type="ECO:0000256" key="3">
    <source>
        <dbReference type="ARBA" id="ARBA00022475"/>
    </source>
</evidence>
<dbReference type="GO" id="GO:0015648">
    <property type="term" value="F:lipid-linked peptidoglycan transporter activity"/>
    <property type="evidence" value="ECO:0007669"/>
    <property type="project" value="TreeGrafter"/>
</dbReference>
<feature type="transmembrane region" description="Helical" evidence="22">
    <location>
        <begin position="55"/>
        <end position="73"/>
    </location>
</feature>
<organism evidence="23 24">
    <name type="scientific">Clostridium neonatale</name>
    <dbReference type="NCBI Taxonomy" id="137838"/>
    <lineage>
        <taxon>Bacteria</taxon>
        <taxon>Bacillati</taxon>
        <taxon>Bacillota</taxon>
        <taxon>Clostridia</taxon>
        <taxon>Eubacteriales</taxon>
        <taxon>Clostridiaceae</taxon>
        <taxon>Clostridium</taxon>
    </lineage>
</organism>
<keyword evidence="13" id="KW-0961">Cell wall biogenesis/degradation</keyword>
<feature type="transmembrane region" description="Helical" evidence="22">
    <location>
        <begin position="165"/>
        <end position="183"/>
    </location>
</feature>
<evidence type="ECO:0000256" key="10">
    <source>
        <dbReference type="ARBA" id="ARBA00022989"/>
    </source>
</evidence>
<evidence type="ECO:0000256" key="22">
    <source>
        <dbReference type="SAM" id="Phobius"/>
    </source>
</evidence>
<keyword evidence="24" id="KW-1185">Reference proteome</keyword>
<comment type="pathway">
    <text evidence="2">Cell wall biogenesis; peptidoglycan biosynthesis.</text>
</comment>
<keyword evidence="11 22" id="KW-0472">Membrane</keyword>
<dbReference type="InterPro" id="IPR013437">
    <property type="entry name" value="FtsW"/>
</dbReference>
<keyword evidence="3" id="KW-1003">Cell membrane</keyword>
<evidence type="ECO:0000256" key="7">
    <source>
        <dbReference type="ARBA" id="ARBA00022692"/>
    </source>
</evidence>
<dbReference type="PANTHER" id="PTHR30474">
    <property type="entry name" value="CELL CYCLE PROTEIN"/>
    <property type="match status" value="1"/>
</dbReference>
<dbReference type="GO" id="GO:0071555">
    <property type="term" value="P:cell wall organization"/>
    <property type="evidence" value="ECO:0007669"/>
    <property type="project" value="UniProtKB-KW"/>
</dbReference>
<feature type="transmembrane region" description="Helical" evidence="22">
    <location>
        <begin position="305"/>
        <end position="330"/>
    </location>
</feature>
<keyword evidence="8" id="KW-0133">Cell shape</keyword>
<evidence type="ECO:0000256" key="13">
    <source>
        <dbReference type="ARBA" id="ARBA00023316"/>
    </source>
</evidence>
<feature type="transmembrane region" description="Helical" evidence="22">
    <location>
        <begin position="267"/>
        <end position="293"/>
    </location>
</feature>
<dbReference type="EMBL" id="PDCJ01000001">
    <property type="protein sequence ID" value="PEG30755.1"/>
    <property type="molecule type" value="Genomic_DNA"/>
</dbReference>
<accession>A0A2A7MGC2</accession>
<dbReference type="GO" id="GO:0005886">
    <property type="term" value="C:plasma membrane"/>
    <property type="evidence" value="ECO:0007669"/>
    <property type="project" value="UniProtKB-SubCell"/>
</dbReference>
<keyword evidence="6" id="KW-0808">Transferase</keyword>
<evidence type="ECO:0000256" key="17">
    <source>
        <dbReference type="ARBA" id="ARBA00041185"/>
    </source>
</evidence>
<sequence length="373" mass="40965">MKKKKSKNKMGEIDYGIFYAVILLLAVGIVMVYSASSYYAMFKNNDSMFYLKRQLIFAPLGIGTMCFMMSYDYHKIKKYTFALMIATIPLLLAVYLFAPINGAQRWIQLGPFSFQPSELTKYTVVLFLAMSLEVKGEGIKDFIKGIIPYLGIAGLYAALVLAQKSLSIASVIMIVTFIMLFSAGGRIKHLFGYVAPTMVAAALFFTFSSDYRRARMLNFINPWQDPAGDGYQLIQSFYALGAGGLTGLGLGQSRQKTLYMPEPHNDFIFSIIGEELGLIGCVLIIALFVFFVWRGIMVAMKAKDVYGSLLAVGITSVIAVQSLINIAVVTGSMPVTGVPLPFISYGGSALVINMAAMGILLNISRQTEGKSEF</sequence>
<comment type="similarity">
    <text evidence="16">Belongs to the SEDS family. FtsW subfamily.</text>
</comment>
<dbReference type="OrthoDB" id="9812661at2"/>
<evidence type="ECO:0000313" key="23">
    <source>
        <dbReference type="EMBL" id="PEG30755.1"/>
    </source>
</evidence>
<feature type="transmembrane region" description="Helical" evidence="22">
    <location>
        <begin position="190"/>
        <end position="208"/>
    </location>
</feature>
<feature type="transmembrane region" description="Helical" evidence="22">
    <location>
        <begin position="142"/>
        <end position="159"/>
    </location>
</feature>
<reference evidence="23 24" key="1">
    <citation type="submission" date="2017-10" db="EMBL/GenBank/DDBJ databases">
        <title>Effective Description of Clostridium neonatale sp. nov. linked to necrotizing enterocolitis in neonates and a clarification of species assignable to the genus Clostridium (Prazmowski 1880) emend. Lawson and Rainey 2016.</title>
        <authorList>
            <person name="Bernard K."/>
            <person name="Burdz T."/>
            <person name="Wiebe D."/>
            <person name="Balcewich B."/>
            <person name="Alfa M."/>
            <person name="Bernier A.-M."/>
        </authorList>
    </citation>
    <scope>NUCLEOTIDE SEQUENCE [LARGE SCALE GENOMIC DNA]</scope>
    <source>
        <strain evidence="23 24">LCDC99A005</strain>
    </source>
</reference>
<dbReference type="InterPro" id="IPR001182">
    <property type="entry name" value="FtsW/RodA"/>
</dbReference>
<comment type="caution">
    <text evidence="23">The sequence shown here is derived from an EMBL/GenBank/DDBJ whole genome shotgun (WGS) entry which is preliminary data.</text>
</comment>
<evidence type="ECO:0000313" key="24">
    <source>
        <dbReference type="Proteomes" id="UP000220840"/>
    </source>
</evidence>
<dbReference type="PROSITE" id="PS50920">
    <property type="entry name" value="SOLCAR"/>
    <property type="match status" value="1"/>
</dbReference>
<dbReference type="InterPro" id="IPR018108">
    <property type="entry name" value="MCP_transmembrane"/>
</dbReference>
<dbReference type="Pfam" id="PF01098">
    <property type="entry name" value="FTSW_RODA_SPOVE"/>
    <property type="match status" value="1"/>
</dbReference>
<keyword evidence="9" id="KW-0573">Peptidoglycan synthesis</keyword>
<evidence type="ECO:0000256" key="14">
    <source>
        <dbReference type="ARBA" id="ARBA00032370"/>
    </source>
</evidence>
<evidence type="ECO:0000256" key="2">
    <source>
        <dbReference type="ARBA" id="ARBA00004752"/>
    </source>
</evidence>
<evidence type="ECO:0000256" key="1">
    <source>
        <dbReference type="ARBA" id="ARBA00004651"/>
    </source>
</evidence>
<keyword evidence="7 22" id="KW-0812">Transmembrane</keyword>
<dbReference type="GO" id="GO:0008955">
    <property type="term" value="F:peptidoglycan glycosyltransferase activity"/>
    <property type="evidence" value="ECO:0007669"/>
    <property type="project" value="UniProtKB-EC"/>
</dbReference>
<dbReference type="AlphaFoldDB" id="A0A2A7MGC2"/>
<feature type="transmembrane region" description="Helical" evidence="22">
    <location>
        <begin position="342"/>
        <end position="363"/>
    </location>
</feature>
<evidence type="ECO:0000256" key="20">
    <source>
        <dbReference type="ARBA" id="ARBA00049902"/>
    </source>
</evidence>
<evidence type="ECO:0000256" key="19">
    <source>
        <dbReference type="ARBA" id="ARBA00044770"/>
    </source>
</evidence>
<gene>
    <name evidence="23" type="ORF">CQ394_03275</name>
</gene>
<evidence type="ECO:0000256" key="4">
    <source>
        <dbReference type="ARBA" id="ARBA00022618"/>
    </source>
</evidence>
<keyword evidence="4" id="KW-0132">Cell division</keyword>
<dbReference type="EC" id="2.4.99.28" evidence="19"/>
<evidence type="ECO:0000256" key="9">
    <source>
        <dbReference type="ARBA" id="ARBA00022984"/>
    </source>
</evidence>
<dbReference type="InterPro" id="IPR013438">
    <property type="entry name" value="SpoVE"/>
</dbReference>
<dbReference type="GO" id="GO:0008360">
    <property type="term" value="P:regulation of cell shape"/>
    <property type="evidence" value="ECO:0007669"/>
    <property type="project" value="UniProtKB-KW"/>
</dbReference>
<comment type="function">
    <text evidence="21">Peptidoglycan polymerase that is essential for cell division.</text>
</comment>
<evidence type="ECO:0000256" key="6">
    <source>
        <dbReference type="ARBA" id="ARBA00022679"/>
    </source>
</evidence>
<proteinExistence type="inferred from homology"/>
<keyword evidence="12" id="KW-0131">Cell cycle</keyword>
<evidence type="ECO:0000256" key="16">
    <source>
        <dbReference type="ARBA" id="ARBA00038053"/>
    </source>
</evidence>
<feature type="transmembrane region" description="Helical" evidence="22">
    <location>
        <begin position="12"/>
        <end position="35"/>
    </location>
</feature>
<dbReference type="GO" id="GO:0009252">
    <property type="term" value="P:peptidoglycan biosynthetic process"/>
    <property type="evidence" value="ECO:0007669"/>
    <property type="project" value="UniProtKB-KW"/>
</dbReference>
<keyword evidence="5" id="KW-0328">Glycosyltransferase</keyword>
<comment type="subcellular location">
    <subcellularLocation>
        <location evidence="1">Cell membrane</location>
        <topology evidence="1">Multi-pass membrane protein</topology>
    </subcellularLocation>
</comment>
<dbReference type="NCBIfam" id="TIGR02614">
    <property type="entry name" value="ftsW"/>
    <property type="match status" value="1"/>
</dbReference>
<keyword evidence="10 22" id="KW-1133">Transmembrane helix</keyword>
<feature type="transmembrane region" description="Helical" evidence="22">
    <location>
        <begin position="80"/>
        <end position="100"/>
    </location>
</feature>
<dbReference type="GO" id="GO:0032153">
    <property type="term" value="C:cell division site"/>
    <property type="evidence" value="ECO:0007669"/>
    <property type="project" value="TreeGrafter"/>
</dbReference>
<dbReference type="RefSeq" id="WP_058294924.1">
    <property type="nucleotide sequence ID" value="NZ_CAKJVF010000030.1"/>
</dbReference>
<evidence type="ECO:0000256" key="21">
    <source>
        <dbReference type="ARBA" id="ARBA00049966"/>
    </source>
</evidence>
<evidence type="ECO:0000256" key="18">
    <source>
        <dbReference type="ARBA" id="ARBA00041418"/>
    </source>
</evidence>
<evidence type="ECO:0000256" key="8">
    <source>
        <dbReference type="ARBA" id="ARBA00022960"/>
    </source>
</evidence>
<evidence type="ECO:0000256" key="12">
    <source>
        <dbReference type="ARBA" id="ARBA00023306"/>
    </source>
</evidence>
<evidence type="ECO:0000256" key="5">
    <source>
        <dbReference type="ARBA" id="ARBA00022676"/>
    </source>
</evidence>
<protein>
    <recommendedName>
        <fullName evidence="17">Probable peptidoglycan glycosyltransferase FtsW</fullName>
        <ecNumber evidence="19">2.4.99.28</ecNumber>
    </recommendedName>
    <alternativeName>
        <fullName evidence="18">Cell division protein FtsW</fullName>
    </alternativeName>
    <alternativeName>
        <fullName evidence="15">Cell wall polymerase</fullName>
    </alternativeName>
    <alternativeName>
        <fullName evidence="14">Peptidoglycan polymerase</fullName>
    </alternativeName>
</protein>
<dbReference type="NCBIfam" id="TIGR02615">
    <property type="entry name" value="spoVE"/>
    <property type="match status" value="1"/>
</dbReference>
<dbReference type="GO" id="GO:0051301">
    <property type="term" value="P:cell division"/>
    <property type="evidence" value="ECO:0007669"/>
    <property type="project" value="UniProtKB-KW"/>
</dbReference>